<dbReference type="GO" id="GO:0016740">
    <property type="term" value="F:transferase activity"/>
    <property type="evidence" value="ECO:0007669"/>
    <property type="project" value="UniProtKB-KW"/>
</dbReference>
<dbReference type="EMBL" id="PQIB02000011">
    <property type="protein sequence ID" value="RLM84347.1"/>
    <property type="molecule type" value="Genomic_DNA"/>
</dbReference>
<reference evidence="3" key="1">
    <citation type="journal article" date="2019" name="Nat. Commun.">
        <title>The genome of broomcorn millet.</title>
        <authorList>
            <person name="Zou C."/>
            <person name="Miki D."/>
            <person name="Li D."/>
            <person name="Tang Q."/>
            <person name="Xiao L."/>
            <person name="Rajput S."/>
            <person name="Deng P."/>
            <person name="Jia W."/>
            <person name="Huang R."/>
            <person name="Zhang M."/>
            <person name="Sun Y."/>
            <person name="Hu J."/>
            <person name="Fu X."/>
            <person name="Schnable P.S."/>
            <person name="Li F."/>
            <person name="Zhang H."/>
            <person name="Feng B."/>
            <person name="Zhu X."/>
            <person name="Liu R."/>
            <person name="Schnable J.C."/>
            <person name="Zhu J.-K."/>
            <person name="Zhang H."/>
        </authorList>
    </citation>
    <scope>NUCLEOTIDE SEQUENCE [LARGE SCALE GENOMIC DNA]</scope>
</reference>
<sequence>MRKGREVGVGEREWEMEKGRIEKRGTNQSSIDSEITAKQRASRGGEWRRCCSAAAPVPAGPSVAAWRWTSPSPVGKRLFAEALEGGTMEGVFSLASCFQT</sequence>
<dbReference type="Proteomes" id="UP000275267">
    <property type="component" value="Unassembled WGS sequence"/>
</dbReference>
<dbReference type="AlphaFoldDB" id="A0A3L6QKD4"/>
<protein>
    <submittedName>
        <fullName evidence="2">Glutathione gamma-glutamylcysteinyltransferase 1-like isoform X2</fullName>
    </submittedName>
</protein>
<keyword evidence="3" id="KW-1185">Reference proteome</keyword>
<gene>
    <name evidence="2" type="ORF">C2845_PM04G28600</name>
</gene>
<proteinExistence type="predicted"/>
<feature type="compositionally biased region" description="Basic and acidic residues" evidence="1">
    <location>
        <begin position="1"/>
        <end position="25"/>
    </location>
</feature>
<organism evidence="2 3">
    <name type="scientific">Panicum miliaceum</name>
    <name type="common">Proso millet</name>
    <name type="synonym">Broomcorn millet</name>
    <dbReference type="NCBI Taxonomy" id="4540"/>
    <lineage>
        <taxon>Eukaryota</taxon>
        <taxon>Viridiplantae</taxon>
        <taxon>Streptophyta</taxon>
        <taxon>Embryophyta</taxon>
        <taxon>Tracheophyta</taxon>
        <taxon>Spermatophyta</taxon>
        <taxon>Magnoliopsida</taxon>
        <taxon>Liliopsida</taxon>
        <taxon>Poales</taxon>
        <taxon>Poaceae</taxon>
        <taxon>PACMAD clade</taxon>
        <taxon>Panicoideae</taxon>
        <taxon>Panicodae</taxon>
        <taxon>Paniceae</taxon>
        <taxon>Panicinae</taxon>
        <taxon>Panicum</taxon>
        <taxon>Panicum sect. Panicum</taxon>
    </lineage>
</organism>
<feature type="region of interest" description="Disordered" evidence="1">
    <location>
        <begin position="1"/>
        <end position="43"/>
    </location>
</feature>
<evidence type="ECO:0000256" key="1">
    <source>
        <dbReference type="SAM" id="MobiDB-lite"/>
    </source>
</evidence>
<accession>A0A3L6QKD4</accession>
<evidence type="ECO:0000313" key="3">
    <source>
        <dbReference type="Proteomes" id="UP000275267"/>
    </source>
</evidence>
<name>A0A3L6QKD4_PANMI</name>
<comment type="caution">
    <text evidence="2">The sequence shown here is derived from an EMBL/GenBank/DDBJ whole genome shotgun (WGS) entry which is preliminary data.</text>
</comment>
<evidence type="ECO:0000313" key="2">
    <source>
        <dbReference type="EMBL" id="RLM84347.1"/>
    </source>
</evidence>